<organism evidence="5">
    <name type="scientific">mine drainage metagenome</name>
    <dbReference type="NCBI Taxonomy" id="410659"/>
    <lineage>
        <taxon>unclassified sequences</taxon>
        <taxon>metagenomes</taxon>
        <taxon>ecological metagenomes</taxon>
    </lineage>
</organism>
<dbReference type="NCBIfam" id="TIGR00100">
    <property type="entry name" value="hypA"/>
    <property type="match status" value="1"/>
</dbReference>
<dbReference type="GO" id="GO:0016151">
    <property type="term" value="F:nickel cation binding"/>
    <property type="evidence" value="ECO:0007669"/>
    <property type="project" value="InterPro"/>
</dbReference>
<dbReference type="EMBL" id="MLJW01000115">
    <property type="protein sequence ID" value="OIQ98698.1"/>
    <property type="molecule type" value="Genomic_DNA"/>
</dbReference>
<dbReference type="AlphaFoldDB" id="A0A1J5RSP4"/>
<dbReference type="PANTHER" id="PTHR34535">
    <property type="entry name" value="HYDROGENASE MATURATION FACTOR HYPA"/>
    <property type="match status" value="1"/>
</dbReference>
<sequence>MHEMSLAEGVLQLIEDAAREQGFVGVTTVFLEIGRLSSVEPEALAFCFDAVTRGSIAEGARLDIQELPGSGWCLACATSVAMAQRYDPCPHCGGYQVRVTGGTEMRVKELEVE</sequence>
<dbReference type="FunFam" id="3.30.2320.80:FF:000001">
    <property type="entry name" value="Hydrogenase maturation factor HypA"/>
    <property type="match status" value="1"/>
</dbReference>
<keyword evidence="3" id="KW-0479">Metal-binding</keyword>
<comment type="caution">
    <text evidence="5">The sequence shown here is derived from an EMBL/GenBank/DDBJ whole genome shotgun (WGS) entry which is preliminary data.</text>
</comment>
<gene>
    <name evidence="5" type="primary">hypA_6</name>
    <name evidence="5" type="ORF">GALL_191980</name>
</gene>
<dbReference type="PIRSF" id="PIRSF004761">
    <property type="entry name" value="Hydrgn_mat_HypA"/>
    <property type="match status" value="1"/>
</dbReference>
<accession>A0A1J5RSP4</accession>
<evidence type="ECO:0000313" key="5">
    <source>
        <dbReference type="EMBL" id="OIQ98698.1"/>
    </source>
</evidence>
<evidence type="ECO:0000256" key="1">
    <source>
        <dbReference type="ARBA" id="ARBA00010748"/>
    </source>
</evidence>
<dbReference type="GO" id="GO:0008270">
    <property type="term" value="F:zinc ion binding"/>
    <property type="evidence" value="ECO:0007669"/>
    <property type="project" value="TreeGrafter"/>
</dbReference>
<dbReference type="InterPro" id="IPR000688">
    <property type="entry name" value="HypA/HybF"/>
</dbReference>
<reference evidence="5" key="1">
    <citation type="submission" date="2016-10" db="EMBL/GenBank/DDBJ databases">
        <title>Sequence of Gallionella enrichment culture.</title>
        <authorList>
            <person name="Poehlein A."/>
            <person name="Muehling M."/>
            <person name="Daniel R."/>
        </authorList>
    </citation>
    <scope>NUCLEOTIDE SEQUENCE</scope>
</reference>
<proteinExistence type="inferred from homology"/>
<evidence type="ECO:0000256" key="4">
    <source>
        <dbReference type="ARBA" id="ARBA00022833"/>
    </source>
</evidence>
<evidence type="ECO:0000256" key="3">
    <source>
        <dbReference type="ARBA" id="ARBA00022723"/>
    </source>
</evidence>
<name>A0A1J5RSP4_9ZZZZ</name>
<dbReference type="PANTHER" id="PTHR34535:SF3">
    <property type="entry name" value="HYDROGENASE MATURATION FACTOR HYPA"/>
    <property type="match status" value="1"/>
</dbReference>
<comment type="similarity">
    <text evidence="1">Belongs to the HypA/HybF family.</text>
</comment>
<dbReference type="HAMAP" id="MF_00213">
    <property type="entry name" value="HypA_HybF"/>
    <property type="match status" value="1"/>
</dbReference>
<dbReference type="GO" id="GO:0051604">
    <property type="term" value="P:protein maturation"/>
    <property type="evidence" value="ECO:0007669"/>
    <property type="project" value="InterPro"/>
</dbReference>
<evidence type="ECO:0000256" key="2">
    <source>
        <dbReference type="ARBA" id="ARBA00022596"/>
    </source>
</evidence>
<dbReference type="InterPro" id="IPR020538">
    <property type="entry name" value="Hydgase_Ni_incorp_HypA/HybF_CS"/>
</dbReference>
<keyword evidence="4" id="KW-0862">Zinc</keyword>
<dbReference type="PROSITE" id="PS01249">
    <property type="entry name" value="HYPA"/>
    <property type="match status" value="1"/>
</dbReference>
<keyword evidence="2" id="KW-0533">Nickel</keyword>
<dbReference type="Gene3D" id="3.30.2320.80">
    <property type="match status" value="1"/>
</dbReference>
<dbReference type="Pfam" id="PF01155">
    <property type="entry name" value="HypA"/>
    <property type="match status" value="1"/>
</dbReference>
<protein>
    <submittedName>
        <fullName evidence="5">Hydrogenase nickel incorporation protein HypA</fullName>
    </submittedName>
</protein>